<evidence type="ECO:0000313" key="2">
    <source>
        <dbReference type="EMBL" id="POO00677.1"/>
    </source>
</evidence>
<dbReference type="PANTHER" id="PTHR31286:SF167">
    <property type="entry name" value="OS09G0268800 PROTEIN"/>
    <property type="match status" value="1"/>
</dbReference>
<dbReference type="FunCoup" id="A0A2P5FSA1">
    <property type="interactions" value="3"/>
</dbReference>
<dbReference type="PANTHER" id="PTHR31286">
    <property type="entry name" value="GLYCINE-RICH CELL WALL STRUCTURAL PROTEIN 1.8-LIKE"/>
    <property type="match status" value="1"/>
</dbReference>
<feature type="region of interest" description="Disordered" evidence="1">
    <location>
        <begin position="345"/>
        <end position="383"/>
    </location>
</feature>
<protein>
    <submittedName>
        <fullName evidence="2">Zinc knuckle CX2CX4HX4C</fullName>
    </submittedName>
</protein>
<feature type="region of interest" description="Disordered" evidence="1">
    <location>
        <begin position="451"/>
        <end position="471"/>
    </location>
</feature>
<feature type="region of interest" description="Disordered" evidence="1">
    <location>
        <begin position="396"/>
        <end position="417"/>
    </location>
</feature>
<accession>A0A2P5FSA1</accession>
<reference evidence="3" key="1">
    <citation type="submission" date="2016-06" db="EMBL/GenBank/DDBJ databases">
        <title>Parallel loss of symbiosis genes in relatives of nitrogen-fixing non-legume Parasponia.</title>
        <authorList>
            <person name="Van Velzen R."/>
            <person name="Holmer R."/>
            <person name="Bu F."/>
            <person name="Rutten L."/>
            <person name="Van Zeijl A."/>
            <person name="Liu W."/>
            <person name="Santuari L."/>
            <person name="Cao Q."/>
            <person name="Sharma T."/>
            <person name="Shen D."/>
            <person name="Roswanjaya Y."/>
            <person name="Wardhani T."/>
            <person name="Kalhor M.S."/>
            <person name="Jansen J."/>
            <person name="Van den Hoogen J."/>
            <person name="Gungor B."/>
            <person name="Hartog M."/>
            <person name="Hontelez J."/>
            <person name="Verver J."/>
            <person name="Yang W.-C."/>
            <person name="Schijlen E."/>
            <person name="Repin R."/>
            <person name="Schilthuizen M."/>
            <person name="Schranz E."/>
            <person name="Heidstra R."/>
            <person name="Miyata K."/>
            <person name="Fedorova E."/>
            <person name="Kohlen W."/>
            <person name="Bisseling T."/>
            <person name="Smit S."/>
            <person name="Geurts R."/>
        </authorList>
    </citation>
    <scope>NUCLEOTIDE SEQUENCE [LARGE SCALE GENOMIC DNA]</scope>
    <source>
        <strain evidence="3">cv. RG33-2</strain>
    </source>
</reference>
<organism evidence="2 3">
    <name type="scientific">Trema orientale</name>
    <name type="common">Charcoal tree</name>
    <name type="synonym">Celtis orientalis</name>
    <dbReference type="NCBI Taxonomy" id="63057"/>
    <lineage>
        <taxon>Eukaryota</taxon>
        <taxon>Viridiplantae</taxon>
        <taxon>Streptophyta</taxon>
        <taxon>Embryophyta</taxon>
        <taxon>Tracheophyta</taxon>
        <taxon>Spermatophyta</taxon>
        <taxon>Magnoliopsida</taxon>
        <taxon>eudicotyledons</taxon>
        <taxon>Gunneridae</taxon>
        <taxon>Pentapetalae</taxon>
        <taxon>rosids</taxon>
        <taxon>fabids</taxon>
        <taxon>Rosales</taxon>
        <taxon>Cannabaceae</taxon>
        <taxon>Trema</taxon>
    </lineage>
</organism>
<dbReference type="AlphaFoldDB" id="A0A2P5FSA1"/>
<dbReference type="OrthoDB" id="1750606at2759"/>
<dbReference type="Proteomes" id="UP000237000">
    <property type="component" value="Unassembled WGS sequence"/>
</dbReference>
<keyword evidence="3" id="KW-1185">Reference proteome</keyword>
<dbReference type="InParanoid" id="A0A2P5FSA1"/>
<proteinExistence type="predicted"/>
<dbReference type="InterPro" id="IPR040256">
    <property type="entry name" value="At4g02000-like"/>
</dbReference>
<feature type="compositionally biased region" description="Low complexity" evidence="1">
    <location>
        <begin position="206"/>
        <end position="228"/>
    </location>
</feature>
<dbReference type="EMBL" id="JXTC01000011">
    <property type="protein sequence ID" value="POO00677.1"/>
    <property type="molecule type" value="Genomic_DNA"/>
</dbReference>
<name>A0A2P5FSA1_TREOI</name>
<feature type="region of interest" description="Disordered" evidence="1">
    <location>
        <begin position="195"/>
        <end position="233"/>
    </location>
</feature>
<sequence>MDPEEVAKLCERLNLDEYKGPEMHMSPTMYQDGKEKMDLCLVGRVFGNKIVNREGLSEVAEYVWRTSRKVRVEAMEFHNVPIVCRSDRCVRLWGELIGPVIDVDSNGPNVCARIVIDVIKPLCRGLHIFPDEDSDSISIPIQFEYIPEFYFRYGIIGHKLRECLEEEHVDWFGKPVPNRFGDWLKAFNLKQWKKERRERKGGGHWSDSNTSSGKSSNSSGGANCNNTNVFDRGLNSDEENTRVAVMEARERKIFCLSNIDSTSKVIEKSVSTRIDSGGEMRAEKNLFKGKNKVGASLGVAFGEPPYISPDQVVDIQVTITTDTYPIYNVKESDIPLLALISGPESKQDDVSTRKAPTWKRVSRGSPNKTKTKKKQSSGLAAPITTSSFAKNLKHISPKHNRSHSSPRGANPDGSQPELAKFSVKHRLLSSFLELSSNEAMKRGKVVANEIQNMDVVESASPVSQDRRSVNK</sequence>
<gene>
    <name evidence="2" type="ORF">TorRG33x02_033080</name>
</gene>
<evidence type="ECO:0000256" key="1">
    <source>
        <dbReference type="SAM" id="MobiDB-lite"/>
    </source>
</evidence>
<comment type="caution">
    <text evidence="2">The sequence shown here is derived from an EMBL/GenBank/DDBJ whole genome shotgun (WGS) entry which is preliminary data.</text>
</comment>
<evidence type="ECO:0000313" key="3">
    <source>
        <dbReference type="Proteomes" id="UP000237000"/>
    </source>
</evidence>